<gene>
    <name evidence="1" type="ORF">NLG97_g575</name>
</gene>
<evidence type="ECO:0000313" key="1">
    <source>
        <dbReference type="EMBL" id="KAJ3499148.1"/>
    </source>
</evidence>
<protein>
    <submittedName>
        <fullName evidence="1">Uncharacterized protein</fullName>
    </submittedName>
</protein>
<organism evidence="1 2">
    <name type="scientific">Lecanicillium saksenae</name>
    <dbReference type="NCBI Taxonomy" id="468837"/>
    <lineage>
        <taxon>Eukaryota</taxon>
        <taxon>Fungi</taxon>
        <taxon>Dikarya</taxon>
        <taxon>Ascomycota</taxon>
        <taxon>Pezizomycotina</taxon>
        <taxon>Sordariomycetes</taxon>
        <taxon>Hypocreomycetidae</taxon>
        <taxon>Hypocreales</taxon>
        <taxon>Cordycipitaceae</taxon>
        <taxon>Lecanicillium</taxon>
    </lineage>
</organism>
<comment type="caution">
    <text evidence="1">The sequence shown here is derived from an EMBL/GenBank/DDBJ whole genome shotgun (WGS) entry which is preliminary data.</text>
</comment>
<dbReference type="EMBL" id="JANAKD010000020">
    <property type="protein sequence ID" value="KAJ3499148.1"/>
    <property type="molecule type" value="Genomic_DNA"/>
</dbReference>
<reference evidence="1" key="1">
    <citation type="submission" date="2022-07" db="EMBL/GenBank/DDBJ databases">
        <title>Genome Sequence of Lecanicillium saksenae.</title>
        <authorList>
            <person name="Buettner E."/>
        </authorList>
    </citation>
    <scope>NUCLEOTIDE SEQUENCE</scope>
    <source>
        <strain evidence="1">VT-O1</strain>
    </source>
</reference>
<name>A0ACC1R651_9HYPO</name>
<evidence type="ECO:0000313" key="2">
    <source>
        <dbReference type="Proteomes" id="UP001148737"/>
    </source>
</evidence>
<keyword evidence="2" id="KW-1185">Reference proteome</keyword>
<dbReference type="Proteomes" id="UP001148737">
    <property type="component" value="Unassembled WGS sequence"/>
</dbReference>
<sequence>MLRLPDGTIIGQSISILEYLEDICDAPSHDWEKALASQSKQQTMRGLTSVEKAATRCAMGLIDEAQIYFSNACRKGTAIYAAQGKVPSEEAARYSIEMCRKALSQVDGYYKTEERLVSITDAPSTLADCMLYSLLQFARNFYGVELLTKDMKNLQKFSKRFGKRQSVAVGEGLYPPELVEQAKKWIVEF</sequence>
<proteinExistence type="predicted"/>
<accession>A0ACC1R651</accession>